<dbReference type="Gene3D" id="3.40.50.1820">
    <property type="entry name" value="alpha/beta hydrolase"/>
    <property type="match status" value="1"/>
</dbReference>
<feature type="domain" description="AB hydrolase-1" evidence="2">
    <location>
        <begin position="12"/>
        <end position="255"/>
    </location>
</feature>
<sequence>MFWREAGSINAPTIVLLHGFPSSSHQFRTLIPLLASKYRIIAPDLPGFGFTSAPSNYTYSFNNLANNIDAFLETIPHPPEKYSIYIFDYGAPTGLRLALKHPERIQAIITQNGNAYVEGMGEFWDPIRALWKDNSTEHRNALRPFLEIGGTKSQYITGEEDVDAIPPESYTLDQALLDRPGNKDIQLDLFFDYQNNLVLYPKFQEYFRKSQVPVLVAWGKNDVIFIPPGAEAFKRDLPNAQISFIDGGHFLLETHAQEMAGVIKEFLEKNGI</sequence>
<comment type="caution">
    <text evidence="3">The sequence shown here is derived from an EMBL/GenBank/DDBJ whole genome shotgun (WGS) entry which is preliminary data.</text>
</comment>
<dbReference type="PRINTS" id="PR00111">
    <property type="entry name" value="ABHYDROLASE"/>
</dbReference>
<dbReference type="Pfam" id="PF00561">
    <property type="entry name" value="Abhydrolase_1"/>
    <property type="match status" value="1"/>
</dbReference>
<evidence type="ECO:0000259" key="2">
    <source>
        <dbReference type="Pfam" id="PF00561"/>
    </source>
</evidence>
<dbReference type="InterPro" id="IPR051340">
    <property type="entry name" value="Haloalkane_dehalogenase"/>
</dbReference>
<protein>
    <submittedName>
        <fullName evidence="3">Alpha/beta-hydrolase</fullName>
    </submittedName>
</protein>
<accession>A0A9P4KCJ9</accession>
<dbReference type="Proteomes" id="UP000800093">
    <property type="component" value="Unassembled WGS sequence"/>
</dbReference>
<dbReference type="SUPFAM" id="SSF53474">
    <property type="entry name" value="alpha/beta-Hydrolases"/>
    <property type="match status" value="1"/>
</dbReference>
<dbReference type="PANTHER" id="PTHR42977:SF3">
    <property type="entry name" value="AB HYDROLASE-1 DOMAIN-CONTAINING PROTEIN"/>
    <property type="match status" value="1"/>
</dbReference>
<name>A0A9P4KCJ9_9PLEO</name>
<organism evidence="3 4">
    <name type="scientific">Lojkania enalia</name>
    <dbReference type="NCBI Taxonomy" id="147567"/>
    <lineage>
        <taxon>Eukaryota</taxon>
        <taxon>Fungi</taxon>
        <taxon>Dikarya</taxon>
        <taxon>Ascomycota</taxon>
        <taxon>Pezizomycotina</taxon>
        <taxon>Dothideomycetes</taxon>
        <taxon>Pleosporomycetidae</taxon>
        <taxon>Pleosporales</taxon>
        <taxon>Pleosporales incertae sedis</taxon>
        <taxon>Lojkania</taxon>
    </lineage>
</organism>
<dbReference type="PRINTS" id="PR00412">
    <property type="entry name" value="EPOXHYDRLASE"/>
</dbReference>
<evidence type="ECO:0000313" key="4">
    <source>
        <dbReference type="Proteomes" id="UP000800093"/>
    </source>
</evidence>
<dbReference type="EMBL" id="ML986601">
    <property type="protein sequence ID" value="KAF2266090.1"/>
    <property type="molecule type" value="Genomic_DNA"/>
</dbReference>
<keyword evidence="1" id="KW-0378">Hydrolase</keyword>
<dbReference type="InterPro" id="IPR000073">
    <property type="entry name" value="AB_hydrolase_1"/>
</dbReference>
<dbReference type="InterPro" id="IPR000639">
    <property type="entry name" value="Epox_hydrolase-like"/>
</dbReference>
<proteinExistence type="predicted"/>
<evidence type="ECO:0000313" key="3">
    <source>
        <dbReference type="EMBL" id="KAF2266090.1"/>
    </source>
</evidence>
<keyword evidence="4" id="KW-1185">Reference proteome</keyword>
<dbReference type="GO" id="GO:0004301">
    <property type="term" value="F:epoxide hydrolase activity"/>
    <property type="evidence" value="ECO:0007669"/>
    <property type="project" value="TreeGrafter"/>
</dbReference>
<evidence type="ECO:0000256" key="1">
    <source>
        <dbReference type="ARBA" id="ARBA00022801"/>
    </source>
</evidence>
<gene>
    <name evidence="3" type="ORF">CC78DRAFT_460089</name>
</gene>
<dbReference type="PANTHER" id="PTHR42977">
    <property type="entry name" value="HYDROLASE-RELATED"/>
    <property type="match status" value="1"/>
</dbReference>
<dbReference type="OrthoDB" id="284184at2759"/>
<dbReference type="AlphaFoldDB" id="A0A9P4KCJ9"/>
<dbReference type="InterPro" id="IPR029058">
    <property type="entry name" value="AB_hydrolase_fold"/>
</dbReference>
<reference evidence="4" key="1">
    <citation type="journal article" date="2020" name="Stud. Mycol.">
        <title>101 Dothideomycetes genomes: A test case for predicting lifestyles and emergence of pathogens.</title>
        <authorList>
            <person name="Haridas S."/>
            <person name="Albert R."/>
            <person name="Binder M."/>
            <person name="Bloem J."/>
            <person name="LaButti K."/>
            <person name="Salamov A."/>
            <person name="Andreopoulos B."/>
            <person name="Baker S."/>
            <person name="Barry K."/>
            <person name="Bills G."/>
            <person name="Bluhm B."/>
            <person name="Cannon C."/>
            <person name="Castanera R."/>
            <person name="Culley D."/>
            <person name="Daum C."/>
            <person name="Ezra D."/>
            <person name="Gonzalez J."/>
            <person name="Henrissat B."/>
            <person name="Kuo A."/>
            <person name="Liang C."/>
            <person name="Lipzen A."/>
            <person name="Lutzoni F."/>
            <person name="Magnuson J."/>
            <person name="Mondo S."/>
            <person name="Nolan M."/>
            <person name="Ohm R."/>
            <person name="Pangilinan J."/>
            <person name="Park H.-J."/>
            <person name="Ramirez L."/>
            <person name="Alfaro M."/>
            <person name="Sun H."/>
            <person name="Tritt A."/>
            <person name="Yoshinaga Y."/>
            <person name="Zwiers L.-H."/>
            <person name="Turgeon B."/>
            <person name="Goodwin S."/>
            <person name="Spatafora J."/>
            <person name="Crous P."/>
            <person name="Grigoriev I."/>
        </authorList>
    </citation>
    <scope>NUCLEOTIDE SEQUENCE [LARGE SCALE GENOMIC DNA]</scope>
    <source>
        <strain evidence="4">CBS 304.66</strain>
    </source>
</reference>